<feature type="chain" id="PRO_5032944033" evidence="3">
    <location>
        <begin position="26"/>
        <end position="195"/>
    </location>
</feature>
<dbReference type="PANTHER" id="PTHR31731">
    <property type="match status" value="1"/>
</dbReference>
<keyword evidence="2" id="KW-0472">Membrane</keyword>
<dbReference type="Proteomes" id="UP001295469">
    <property type="component" value="Chromosome C04"/>
</dbReference>
<feature type="domain" description="Hydrophobic seed protein" evidence="4">
    <location>
        <begin position="83"/>
        <end position="118"/>
    </location>
</feature>
<evidence type="ECO:0000256" key="1">
    <source>
        <dbReference type="SAM" id="MobiDB-lite"/>
    </source>
</evidence>
<reference evidence="5" key="1">
    <citation type="submission" date="2021-01" db="EMBL/GenBank/DDBJ databases">
        <authorList>
            <consortium name="Genoscope - CEA"/>
            <person name="William W."/>
        </authorList>
    </citation>
    <scope>NUCLEOTIDE SEQUENCE</scope>
</reference>
<dbReference type="Pfam" id="PF14547">
    <property type="entry name" value="Hydrophob_seed"/>
    <property type="match status" value="1"/>
</dbReference>
<protein>
    <submittedName>
        <fullName evidence="5">(rape) hypothetical protein</fullName>
    </submittedName>
</protein>
<keyword evidence="2" id="KW-1133">Transmembrane helix</keyword>
<keyword evidence="2" id="KW-0812">Transmembrane</keyword>
<accession>A0A816J865</accession>
<evidence type="ECO:0000259" key="4">
    <source>
        <dbReference type="Pfam" id="PF14547"/>
    </source>
</evidence>
<feature type="transmembrane region" description="Helical" evidence="2">
    <location>
        <begin position="127"/>
        <end position="151"/>
    </location>
</feature>
<dbReference type="AlphaFoldDB" id="A0A816J865"/>
<evidence type="ECO:0000256" key="3">
    <source>
        <dbReference type="SAM" id="SignalP"/>
    </source>
</evidence>
<evidence type="ECO:0000313" key="5">
    <source>
        <dbReference type="EMBL" id="CAF1825452.1"/>
    </source>
</evidence>
<feature type="region of interest" description="Disordered" evidence="1">
    <location>
        <begin position="31"/>
        <end position="80"/>
    </location>
</feature>
<dbReference type="InterPro" id="IPR027923">
    <property type="entry name" value="Hydrophob_seed_dom"/>
</dbReference>
<evidence type="ECO:0000256" key="2">
    <source>
        <dbReference type="SAM" id="Phobius"/>
    </source>
</evidence>
<feature type="signal peptide" evidence="3">
    <location>
        <begin position="1"/>
        <end position="25"/>
    </location>
</feature>
<proteinExistence type="predicted"/>
<keyword evidence="3" id="KW-0732">Signal</keyword>
<sequence>MASRNSSSVALFFALNILFFTLTVATDCGCSPSPKPKPVPSPKPPKHVPSPSVPSPSVPSPSVPHPNPRPATPPRTPGSSGNCPIDALKLGVCGNVLSGLLNIQLGQPSAQRCCSVIKVWLTSRLRFVSALLLGLTFLGSTLTFLYLSAFFSTSVTRRFRLVLNALESAMHTAYDAHTVSSAKYLSLNKCIQATV</sequence>
<dbReference type="InterPro" id="IPR051636">
    <property type="entry name" value="Plant_LTP/defense-related"/>
</dbReference>
<feature type="compositionally biased region" description="Pro residues" evidence="1">
    <location>
        <begin position="33"/>
        <end position="76"/>
    </location>
</feature>
<gene>
    <name evidence="5" type="ORF">DARMORV10_C04P18650.1</name>
</gene>
<name>A0A816J865_BRANA</name>
<organism evidence="5">
    <name type="scientific">Brassica napus</name>
    <name type="common">Rape</name>
    <dbReference type="NCBI Taxonomy" id="3708"/>
    <lineage>
        <taxon>Eukaryota</taxon>
        <taxon>Viridiplantae</taxon>
        <taxon>Streptophyta</taxon>
        <taxon>Embryophyta</taxon>
        <taxon>Tracheophyta</taxon>
        <taxon>Spermatophyta</taxon>
        <taxon>Magnoliopsida</taxon>
        <taxon>eudicotyledons</taxon>
        <taxon>Gunneridae</taxon>
        <taxon>Pentapetalae</taxon>
        <taxon>rosids</taxon>
        <taxon>malvids</taxon>
        <taxon>Brassicales</taxon>
        <taxon>Brassicaceae</taxon>
        <taxon>Brassiceae</taxon>
        <taxon>Brassica</taxon>
    </lineage>
</organism>
<dbReference type="EMBL" id="HG994368">
    <property type="protein sequence ID" value="CAF1825452.1"/>
    <property type="molecule type" value="Genomic_DNA"/>
</dbReference>